<accession>A0ACA9RQ40</accession>
<comment type="caution">
    <text evidence="1">The sequence shown here is derived from an EMBL/GenBank/DDBJ whole genome shotgun (WGS) entry which is preliminary data.</text>
</comment>
<organism evidence="1 2">
    <name type="scientific">Racocetra persica</name>
    <dbReference type="NCBI Taxonomy" id="160502"/>
    <lineage>
        <taxon>Eukaryota</taxon>
        <taxon>Fungi</taxon>
        <taxon>Fungi incertae sedis</taxon>
        <taxon>Mucoromycota</taxon>
        <taxon>Glomeromycotina</taxon>
        <taxon>Glomeromycetes</taxon>
        <taxon>Diversisporales</taxon>
        <taxon>Gigasporaceae</taxon>
        <taxon>Racocetra</taxon>
    </lineage>
</organism>
<keyword evidence="2" id="KW-1185">Reference proteome</keyword>
<sequence>QDNLNLTQKQVHAWWTIFIKKEYACDNNQLISTKIIVDATYKTNALGYELYSVIGQFDGSGFAMAYLFVEGINKMDGAQFFADICSSTNLARYQSSNLLFAPKKMIQKRLADNKYPKSISYSSYSAHDIFNFISIEFYPVQSEEDRKKFTFCPKDLRTIILNMIDRHMHLHQLISTKIIVDATYKTNALGYELYSVIGQFDGSGFAMAYLFVEGINKMDGAQFFADICSSTNLARYQSSNLLFAPKKMIQKRLADNKYPK</sequence>
<reference evidence="1" key="1">
    <citation type="submission" date="2021-06" db="EMBL/GenBank/DDBJ databases">
        <authorList>
            <person name="Kallberg Y."/>
            <person name="Tangrot J."/>
            <person name="Rosling A."/>
        </authorList>
    </citation>
    <scope>NUCLEOTIDE SEQUENCE</scope>
    <source>
        <strain evidence="1">MA461A</strain>
    </source>
</reference>
<feature type="non-terminal residue" evidence="1">
    <location>
        <position position="260"/>
    </location>
</feature>
<feature type="non-terminal residue" evidence="1">
    <location>
        <position position="1"/>
    </location>
</feature>
<name>A0ACA9RQ40_9GLOM</name>
<protein>
    <submittedName>
        <fullName evidence="1">33554_t:CDS:1</fullName>
    </submittedName>
</protein>
<proteinExistence type="predicted"/>
<dbReference type="EMBL" id="CAJVQC010065356">
    <property type="protein sequence ID" value="CAG8805416.1"/>
    <property type="molecule type" value="Genomic_DNA"/>
</dbReference>
<gene>
    <name evidence="1" type="ORF">RPERSI_LOCUS21928</name>
</gene>
<evidence type="ECO:0000313" key="1">
    <source>
        <dbReference type="EMBL" id="CAG8805416.1"/>
    </source>
</evidence>
<evidence type="ECO:0000313" key="2">
    <source>
        <dbReference type="Proteomes" id="UP000789920"/>
    </source>
</evidence>
<dbReference type="Proteomes" id="UP000789920">
    <property type="component" value="Unassembled WGS sequence"/>
</dbReference>